<keyword evidence="1" id="KW-1185">Reference proteome</keyword>
<protein>
    <submittedName>
        <fullName evidence="2">C2H2-type domain-containing protein</fullName>
    </submittedName>
</protein>
<reference evidence="2" key="2">
    <citation type="submission" date="2015-08" db="UniProtKB">
        <authorList>
            <consortium name="WormBaseParasite"/>
        </authorList>
    </citation>
    <scope>IDENTIFICATION</scope>
</reference>
<dbReference type="WBParaSite" id="SVE_0411700.1">
    <property type="protein sequence ID" value="SVE_0411700.1"/>
    <property type="gene ID" value="SVE_0411700"/>
</dbReference>
<evidence type="ECO:0000313" key="1">
    <source>
        <dbReference type="Proteomes" id="UP000035680"/>
    </source>
</evidence>
<organism evidence="1 2">
    <name type="scientific">Strongyloides venezuelensis</name>
    <name type="common">Threadworm</name>
    <dbReference type="NCBI Taxonomy" id="75913"/>
    <lineage>
        <taxon>Eukaryota</taxon>
        <taxon>Metazoa</taxon>
        <taxon>Ecdysozoa</taxon>
        <taxon>Nematoda</taxon>
        <taxon>Chromadorea</taxon>
        <taxon>Rhabditida</taxon>
        <taxon>Tylenchina</taxon>
        <taxon>Panagrolaimomorpha</taxon>
        <taxon>Strongyloidoidea</taxon>
        <taxon>Strongyloididae</taxon>
        <taxon>Strongyloides</taxon>
    </lineage>
</organism>
<evidence type="ECO:0000313" key="2">
    <source>
        <dbReference type="WBParaSite" id="SVE_0411700.1"/>
    </source>
</evidence>
<dbReference type="Proteomes" id="UP000035680">
    <property type="component" value="Unassembled WGS sequence"/>
</dbReference>
<dbReference type="AlphaFoldDB" id="A0A0K0F5M5"/>
<name>A0A0K0F5M5_STRVS</name>
<dbReference type="STRING" id="75913.A0A0K0F5M5"/>
<proteinExistence type="predicted"/>
<reference evidence="1" key="1">
    <citation type="submission" date="2014-07" db="EMBL/GenBank/DDBJ databases">
        <authorList>
            <person name="Martin A.A"/>
            <person name="De Silva N."/>
        </authorList>
    </citation>
    <scope>NUCLEOTIDE SEQUENCE</scope>
</reference>
<accession>A0A0K0F5M5</accession>
<sequence>MSSPKIELIVVDDDEISLSDSGSDIEILYAGPPIRSPEFIMPNLPGDLTAVNNIQSSNSNDLTLGNDDIVGGEVNELNSSQSFNLENPTTHEVSNFMELCSTGDNDDEIVNNSQGERHVESHPCTANENSPPSCNVPDGTLTEQNINMEELQKGNSEIVNKDSTTDKNNGYPPHVIRCENGCNNCRRIRCPKVKSYATNRDDNWSYNVRLPLLYIYHSDYLTSAIKSGNIDCYCNLCKTDVGETGTDLINHVINGHLHFKRHMFRCSLCRNIRTNDIFVIQKHWKDKHSEKVKFTNNFIIRCQKYNIPDDFCILITSRNNAKVVDCYKSKFTSCFDYNK</sequence>